<proteinExistence type="predicted"/>
<comment type="caution">
    <text evidence="1">The sequence shown here is derived from an EMBL/GenBank/DDBJ whole genome shotgun (WGS) entry which is preliminary data.</text>
</comment>
<dbReference type="InterPro" id="IPR046074">
    <property type="entry name" value="DUF6092"/>
</dbReference>
<organism evidence="1">
    <name type="scientific">marine sediment metagenome</name>
    <dbReference type="NCBI Taxonomy" id="412755"/>
    <lineage>
        <taxon>unclassified sequences</taxon>
        <taxon>metagenomes</taxon>
        <taxon>ecological metagenomes</taxon>
    </lineage>
</organism>
<dbReference type="EMBL" id="BARV01005972">
    <property type="protein sequence ID" value="GAI06012.1"/>
    <property type="molecule type" value="Genomic_DNA"/>
</dbReference>
<sequence length="105" mass="11812">MKSSTGTIDKGQLKGDFFNLLAFLVTSARNCVEEPKLYGPFRLIDGASRLIEILEEADIADEFLVEIRKKIDDNKYSVMGDKDEFIKFLDSLILDFVDKLKSTGG</sequence>
<name>X1J353_9ZZZZ</name>
<dbReference type="Pfam" id="PF19585">
    <property type="entry name" value="DUF6092"/>
    <property type="match status" value="1"/>
</dbReference>
<protein>
    <submittedName>
        <fullName evidence="1">Uncharacterized protein</fullName>
    </submittedName>
</protein>
<gene>
    <name evidence="1" type="ORF">S03H2_44313</name>
    <name evidence="2" type="ORF">S06H3_12175</name>
</gene>
<evidence type="ECO:0000313" key="1">
    <source>
        <dbReference type="EMBL" id="GAH75935.1"/>
    </source>
</evidence>
<dbReference type="EMBL" id="BARU01027702">
    <property type="protein sequence ID" value="GAH75935.1"/>
    <property type="molecule type" value="Genomic_DNA"/>
</dbReference>
<dbReference type="AlphaFoldDB" id="X1J353"/>
<accession>X1J353</accession>
<reference evidence="1" key="1">
    <citation type="journal article" date="2014" name="Front. Microbiol.">
        <title>High frequency of phylogenetically diverse reductive dehalogenase-homologous genes in deep subseafloor sedimentary metagenomes.</title>
        <authorList>
            <person name="Kawai M."/>
            <person name="Futagami T."/>
            <person name="Toyoda A."/>
            <person name="Takaki Y."/>
            <person name="Nishi S."/>
            <person name="Hori S."/>
            <person name="Arai W."/>
            <person name="Tsubouchi T."/>
            <person name="Morono Y."/>
            <person name="Uchiyama I."/>
            <person name="Ito T."/>
            <person name="Fujiyama A."/>
            <person name="Inagaki F."/>
            <person name="Takami H."/>
        </authorList>
    </citation>
    <scope>NUCLEOTIDE SEQUENCE</scope>
    <source>
        <strain evidence="1">Expedition CK06-06</strain>
    </source>
</reference>
<evidence type="ECO:0000313" key="2">
    <source>
        <dbReference type="EMBL" id="GAI06012.1"/>
    </source>
</evidence>